<comment type="caution">
    <text evidence="2">The sequence shown here is derived from an EMBL/GenBank/DDBJ whole genome shotgun (WGS) entry which is preliminary data.</text>
</comment>
<name>A0A7C1FTV2_9CHLR</name>
<accession>A0A7C1FTV2</accession>
<dbReference type="Pfam" id="PF13228">
    <property type="entry name" value="DUF4037"/>
    <property type="match status" value="1"/>
</dbReference>
<organism evidence="2">
    <name type="scientific">Caldilinea aerophila</name>
    <dbReference type="NCBI Taxonomy" id="133453"/>
    <lineage>
        <taxon>Bacteria</taxon>
        <taxon>Bacillati</taxon>
        <taxon>Chloroflexota</taxon>
        <taxon>Caldilineae</taxon>
        <taxon>Caldilineales</taxon>
        <taxon>Caldilineaceae</taxon>
        <taxon>Caldilinea</taxon>
    </lineage>
</organism>
<sequence length="358" mass="41482">MRESIIEVSRQFFEEVLLPILRRDFPEETAQTAFGVFGYGSEVMGMDDQFSSDHHWGIRVNAVMPDALYYSRGYLIAQSILPHLPDHYRGYDVRAGFSGGTGLSITGLESYLKTTIGIDHAPQSYVEWLSAPEEDIIHVINGEVWLDELGRFSHIRKVLQGYYPEPVRLRRIAHWCRYFSGMGSYALKRALLRGNEYYATIAFSRAVRWAVQLCFMLEKRYYPYDKWTYAFFQRLPRLYEPMAPLVDEAVRLSTPWERKLELLNRMADVIDHFLVADGIIQPHPRFAEHPSSGYRLLEHAYAEILHQLPAELRAIVPVWEQVHWEANHSQYVASLDMATWDGLLNLHPVAEEQESGRG</sequence>
<feature type="domain" description="DUF4037" evidence="1">
    <location>
        <begin position="128"/>
        <end position="228"/>
    </location>
</feature>
<protein>
    <submittedName>
        <fullName evidence="2">DUF4037 domain-containing protein</fullName>
    </submittedName>
</protein>
<evidence type="ECO:0000313" key="2">
    <source>
        <dbReference type="EMBL" id="HDX33160.1"/>
    </source>
</evidence>
<dbReference type="AlphaFoldDB" id="A0A7C1FTV2"/>
<gene>
    <name evidence="2" type="ORF">ENQ20_16970</name>
</gene>
<evidence type="ECO:0000259" key="1">
    <source>
        <dbReference type="Pfam" id="PF13228"/>
    </source>
</evidence>
<reference evidence="2" key="1">
    <citation type="journal article" date="2020" name="mSystems">
        <title>Genome- and Community-Level Interaction Insights into Carbon Utilization and Element Cycling Functions of Hydrothermarchaeota in Hydrothermal Sediment.</title>
        <authorList>
            <person name="Zhou Z."/>
            <person name="Liu Y."/>
            <person name="Xu W."/>
            <person name="Pan J."/>
            <person name="Luo Z.H."/>
            <person name="Li M."/>
        </authorList>
    </citation>
    <scope>NUCLEOTIDE SEQUENCE [LARGE SCALE GENOMIC DNA]</scope>
    <source>
        <strain evidence="2">SpSt-289</strain>
    </source>
</reference>
<dbReference type="EMBL" id="DSMG01000177">
    <property type="protein sequence ID" value="HDX33160.1"/>
    <property type="molecule type" value="Genomic_DNA"/>
</dbReference>
<proteinExistence type="predicted"/>
<dbReference type="InterPro" id="IPR025117">
    <property type="entry name" value="DUF4037"/>
</dbReference>